<dbReference type="AlphaFoldDB" id="J6F4H0"/>
<sequence length="386" mass="41227">MGLIRSGPFPSRGPHPTLDKFPSPLFFNFCQAIASATCAAVYLLVKAWSAGSKESVLSILGITRLVDGVKEVIDANRPKSGNTTPELTSGDEKQAVLANGNGNGHGVAKKSLANGIAAQRPWYQSLPALLLQVSLFQTTAGPIGFLALRHISYPMMVLGKSCKLIPVLLLNVLLYRRRFGRQKYVVVGLVTLGISLFMLNGKKKGGGENSAYGLLLLLVNLLIDGLTNSTQDQLFALYPGYSGQQMMFIMASITVCVLSLPMLIPMPAAPLMASGHGLASAFTAPVALRSLHFLATHPSALAPLAAYAALGGLGQIFIFETISHFGSLTLVMVTVTRKLFTMLLSVFVFGHKLSLGQWAGVAVVFAGIGVEAGWKRREAMKRAKRD</sequence>
<gene>
    <name evidence="11" type="ORF">A1Q1_06857</name>
</gene>
<evidence type="ECO:0000256" key="5">
    <source>
        <dbReference type="ARBA" id="ARBA00022692"/>
    </source>
</evidence>
<accession>J6F4H0</accession>
<dbReference type="VEuPathDB" id="FungiDB:A1Q1_06857"/>
<dbReference type="Proteomes" id="UP000002748">
    <property type="component" value="Unassembled WGS sequence"/>
</dbReference>
<feature type="transmembrane region" description="Helical" evidence="10">
    <location>
        <begin position="330"/>
        <end position="349"/>
    </location>
</feature>
<feature type="transmembrane region" description="Helical" evidence="10">
    <location>
        <begin position="300"/>
        <end position="318"/>
    </location>
</feature>
<evidence type="ECO:0000256" key="8">
    <source>
        <dbReference type="ARBA" id="ARBA00023136"/>
    </source>
</evidence>
<evidence type="ECO:0000256" key="4">
    <source>
        <dbReference type="ARBA" id="ARBA00022597"/>
    </source>
</evidence>
<feature type="transmembrane region" description="Helical" evidence="10">
    <location>
        <begin position="129"/>
        <end position="151"/>
    </location>
</feature>
<dbReference type="GeneID" id="25990369"/>
<dbReference type="SUPFAM" id="SSF103481">
    <property type="entry name" value="Multidrug resistance efflux transporter EmrE"/>
    <property type="match status" value="1"/>
</dbReference>
<evidence type="ECO:0000256" key="7">
    <source>
        <dbReference type="ARBA" id="ARBA00022989"/>
    </source>
</evidence>
<feature type="transmembrane region" description="Helical" evidence="10">
    <location>
        <begin position="157"/>
        <end position="175"/>
    </location>
</feature>
<comment type="subcellular location">
    <subcellularLocation>
        <location evidence="1">Endoplasmic reticulum membrane</location>
        <topology evidence="1">Multi-pass membrane protein</topology>
    </subcellularLocation>
</comment>
<proteinExistence type="inferred from homology"/>
<keyword evidence="5 10" id="KW-0812">Transmembrane</keyword>
<dbReference type="HOGENOM" id="CLU_036019_0_0_1"/>
<evidence type="ECO:0000256" key="9">
    <source>
        <dbReference type="ARBA" id="ARBA00041103"/>
    </source>
</evidence>
<protein>
    <recommendedName>
        <fullName evidence="9">UDP-galactose transporter homolog 1</fullName>
    </recommendedName>
</protein>
<name>J6F4H0_TRIAS</name>
<dbReference type="OrthoDB" id="1601at2759"/>
<keyword evidence="4" id="KW-0762">Sugar transport</keyword>
<evidence type="ECO:0000256" key="10">
    <source>
        <dbReference type="SAM" id="Phobius"/>
    </source>
</evidence>
<dbReference type="RefSeq" id="XP_014182581.1">
    <property type="nucleotide sequence ID" value="XM_014327106.1"/>
</dbReference>
<dbReference type="EMBL" id="ALBS01000042">
    <property type="protein sequence ID" value="EJT51904.1"/>
    <property type="molecule type" value="Genomic_DNA"/>
</dbReference>
<comment type="similarity">
    <text evidence="2">Belongs to the nucleotide-sugar transporter family. SLC35B subfamily.</text>
</comment>
<organism evidence="11 12">
    <name type="scientific">Trichosporon asahii var. asahii (strain ATCC 90039 / CBS 2479 / JCM 2466 / KCTC 7840 / NBRC 103889/ NCYC 2677 / UAMH 7654)</name>
    <name type="common">Yeast</name>
    <dbReference type="NCBI Taxonomy" id="1186058"/>
    <lineage>
        <taxon>Eukaryota</taxon>
        <taxon>Fungi</taxon>
        <taxon>Dikarya</taxon>
        <taxon>Basidiomycota</taxon>
        <taxon>Agaricomycotina</taxon>
        <taxon>Tremellomycetes</taxon>
        <taxon>Trichosporonales</taxon>
        <taxon>Trichosporonaceae</taxon>
        <taxon>Trichosporon</taxon>
    </lineage>
</organism>
<keyword evidence="3" id="KW-0813">Transport</keyword>
<dbReference type="KEGG" id="tasa:A1Q1_06857"/>
<feature type="transmembrane region" description="Helical" evidence="10">
    <location>
        <begin position="355"/>
        <end position="374"/>
    </location>
</feature>
<dbReference type="InterPro" id="IPR037185">
    <property type="entry name" value="EmrE-like"/>
</dbReference>
<evidence type="ECO:0000256" key="6">
    <source>
        <dbReference type="ARBA" id="ARBA00022824"/>
    </source>
</evidence>
<comment type="caution">
    <text evidence="11">The sequence shown here is derived from an EMBL/GenBank/DDBJ whole genome shotgun (WGS) entry which is preliminary data.</text>
</comment>
<dbReference type="GO" id="GO:0005460">
    <property type="term" value="F:UDP-glucose transmembrane transporter activity"/>
    <property type="evidence" value="ECO:0007669"/>
    <property type="project" value="TreeGrafter"/>
</dbReference>
<reference evidence="11 12" key="1">
    <citation type="journal article" date="2012" name="Eukaryot. Cell">
        <title>Draft genome sequence of CBS 2479, the standard type strain of Trichosporon asahii.</title>
        <authorList>
            <person name="Yang R.Y."/>
            <person name="Li H.T."/>
            <person name="Zhu H."/>
            <person name="Zhou G.P."/>
            <person name="Wang M."/>
            <person name="Wang L."/>
        </authorList>
    </citation>
    <scope>NUCLEOTIDE SEQUENCE [LARGE SCALE GENOMIC DNA]</scope>
    <source>
        <strain evidence="12">ATCC 90039 / CBS 2479 / JCM 2466 / KCTC 7840 / NCYC 2677 / UAMH 7654</strain>
    </source>
</reference>
<keyword evidence="6" id="KW-0256">Endoplasmic reticulum</keyword>
<dbReference type="Pfam" id="PF08449">
    <property type="entry name" value="UAA"/>
    <property type="match status" value="1"/>
</dbReference>
<keyword evidence="7 10" id="KW-1133">Transmembrane helix</keyword>
<dbReference type="InterPro" id="IPR013657">
    <property type="entry name" value="SCL35B1-4/HUT1"/>
</dbReference>
<evidence type="ECO:0000313" key="12">
    <source>
        <dbReference type="Proteomes" id="UP000002748"/>
    </source>
</evidence>
<keyword evidence="8 10" id="KW-0472">Membrane</keyword>
<feature type="transmembrane region" description="Helical" evidence="10">
    <location>
        <begin position="25"/>
        <end position="45"/>
    </location>
</feature>
<evidence type="ECO:0000256" key="2">
    <source>
        <dbReference type="ARBA" id="ARBA00010694"/>
    </source>
</evidence>
<feature type="transmembrane region" description="Helical" evidence="10">
    <location>
        <begin position="182"/>
        <end position="199"/>
    </location>
</feature>
<dbReference type="GO" id="GO:0005459">
    <property type="term" value="F:UDP-galactose transmembrane transporter activity"/>
    <property type="evidence" value="ECO:0007669"/>
    <property type="project" value="TreeGrafter"/>
</dbReference>
<dbReference type="GO" id="GO:0005789">
    <property type="term" value="C:endoplasmic reticulum membrane"/>
    <property type="evidence" value="ECO:0007669"/>
    <property type="project" value="UniProtKB-SubCell"/>
</dbReference>
<dbReference type="PANTHER" id="PTHR10778">
    <property type="entry name" value="SOLUTE CARRIER FAMILY 35 MEMBER B"/>
    <property type="match status" value="1"/>
</dbReference>
<feature type="transmembrane region" description="Helical" evidence="10">
    <location>
        <begin position="211"/>
        <end position="227"/>
    </location>
</feature>
<evidence type="ECO:0000256" key="3">
    <source>
        <dbReference type="ARBA" id="ARBA00022448"/>
    </source>
</evidence>
<dbReference type="PANTHER" id="PTHR10778:SF10">
    <property type="entry name" value="SOLUTE CARRIER FAMILY 35 MEMBER B1"/>
    <property type="match status" value="1"/>
</dbReference>
<feature type="transmembrane region" description="Helical" evidence="10">
    <location>
        <begin position="247"/>
        <end position="264"/>
    </location>
</feature>
<evidence type="ECO:0000313" key="11">
    <source>
        <dbReference type="EMBL" id="EJT51904.1"/>
    </source>
</evidence>
<evidence type="ECO:0000256" key="1">
    <source>
        <dbReference type="ARBA" id="ARBA00004477"/>
    </source>
</evidence>
<dbReference type="GO" id="GO:0000139">
    <property type="term" value="C:Golgi membrane"/>
    <property type="evidence" value="ECO:0007669"/>
    <property type="project" value="TreeGrafter"/>
</dbReference>